<gene>
    <name evidence="1" type="ORF">MAMMFC1_02001</name>
</gene>
<keyword evidence="2" id="KW-1185">Reference proteome</keyword>
<dbReference type="KEGG" id="mana:MAMMFC1_02001"/>
<dbReference type="Proteomes" id="UP000276437">
    <property type="component" value="Chromosome"/>
</dbReference>
<dbReference type="EMBL" id="AP018449">
    <property type="protein sequence ID" value="BBB91323.1"/>
    <property type="molecule type" value="Genomic_DNA"/>
</dbReference>
<organism evidence="1 2">
    <name type="scientific">Methylomusa anaerophila</name>
    <dbReference type="NCBI Taxonomy" id="1930071"/>
    <lineage>
        <taxon>Bacteria</taxon>
        <taxon>Bacillati</taxon>
        <taxon>Bacillota</taxon>
        <taxon>Negativicutes</taxon>
        <taxon>Selenomonadales</taxon>
        <taxon>Sporomusaceae</taxon>
        <taxon>Methylomusa</taxon>
    </lineage>
</organism>
<evidence type="ECO:0000313" key="1">
    <source>
        <dbReference type="EMBL" id="BBB91323.1"/>
    </source>
</evidence>
<sequence>MMDNKNKCDKSDKCCLDFQSAVDKYLIRHRSVLDVVTKYQEASARVNRALVKAVTECGCIKIDAARQQLPENISYSELKDHMSSHLYGEPCEQCKEILTKELGHSLFYLAAICNLTGLNLYDVMQREHNNVTTLGFFHLS</sequence>
<reference evidence="1 2" key="1">
    <citation type="journal article" date="2018" name="Int. J. Syst. Evol. Microbiol.">
        <title>Methylomusa anaerophila gen. nov., sp. nov., an anaerobic methanol-utilizing bacterium isolated from a microbial fuel cell.</title>
        <authorList>
            <person name="Amano N."/>
            <person name="Yamamuro A."/>
            <person name="Miyahara M."/>
            <person name="Kouzuma A."/>
            <person name="Abe T."/>
            <person name="Watanabe K."/>
        </authorList>
    </citation>
    <scope>NUCLEOTIDE SEQUENCE [LARGE SCALE GENOMIC DNA]</scope>
    <source>
        <strain evidence="1 2">MMFC1</strain>
    </source>
</reference>
<dbReference type="RefSeq" id="WP_232035757.1">
    <property type="nucleotide sequence ID" value="NZ_AP018449.1"/>
</dbReference>
<proteinExistence type="predicted"/>
<dbReference type="AlphaFoldDB" id="A0A348AJS5"/>
<name>A0A348AJS5_9FIRM</name>
<protein>
    <recommendedName>
        <fullName evidence="3">DUF1573 domain-containing protein</fullName>
    </recommendedName>
</protein>
<evidence type="ECO:0000313" key="2">
    <source>
        <dbReference type="Proteomes" id="UP000276437"/>
    </source>
</evidence>
<accession>A0A348AJS5</accession>
<evidence type="ECO:0008006" key="3">
    <source>
        <dbReference type="Google" id="ProtNLM"/>
    </source>
</evidence>